<evidence type="ECO:0000313" key="2">
    <source>
        <dbReference type="EMBL" id="SHN10784.1"/>
    </source>
</evidence>
<dbReference type="EMBL" id="FRCX01000004">
    <property type="protein sequence ID" value="SHN10784.1"/>
    <property type="molecule type" value="Genomic_DNA"/>
</dbReference>
<sequence>MRYAVLITMMALGCACQLPAQGSQTAAPAARHNSQVKKPMSKQYEQIIAQLALFQKKQDLPALSQAISLAAALPNDASAVAPSALLTDKLSAWLAIFGALDSEIAPDFNPEALPQMTVIPPPESGLPAGASPDSIKDPAVRKKYEEALSANKLSTQRFNYQFKLAEQAERAEAEAEDFIATAWLPDPALTAALKARLGKAKLVPARRTKLQEFINAAKGS</sequence>
<keyword evidence="1" id="KW-0732">Signal</keyword>
<evidence type="ECO:0008006" key="4">
    <source>
        <dbReference type="Google" id="ProtNLM"/>
    </source>
</evidence>
<dbReference type="Proteomes" id="UP000184339">
    <property type="component" value="Unassembled WGS sequence"/>
</dbReference>
<reference evidence="3" key="1">
    <citation type="submission" date="2016-11" db="EMBL/GenBank/DDBJ databases">
        <authorList>
            <person name="Varghese N."/>
            <person name="Submissions S."/>
        </authorList>
    </citation>
    <scope>NUCLEOTIDE SEQUENCE [LARGE SCALE GENOMIC DNA]</scope>
    <source>
        <strain evidence="3">Sac-22</strain>
    </source>
</reference>
<protein>
    <recommendedName>
        <fullName evidence="4">DUF3106 domain-containing protein</fullName>
    </recommendedName>
</protein>
<dbReference type="PROSITE" id="PS51257">
    <property type="entry name" value="PROKAR_LIPOPROTEIN"/>
    <property type="match status" value="1"/>
</dbReference>
<organism evidence="2 3">
    <name type="scientific">Duganella sacchari</name>
    <dbReference type="NCBI Taxonomy" id="551987"/>
    <lineage>
        <taxon>Bacteria</taxon>
        <taxon>Pseudomonadati</taxon>
        <taxon>Pseudomonadota</taxon>
        <taxon>Betaproteobacteria</taxon>
        <taxon>Burkholderiales</taxon>
        <taxon>Oxalobacteraceae</taxon>
        <taxon>Telluria group</taxon>
        <taxon>Duganella</taxon>
    </lineage>
</organism>
<evidence type="ECO:0000313" key="3">
    <source>
        <dbReference type="Proteomes" id="UP000184339"/>
    </source>
</evidence>
<keyword evidence="3" id="KW-1185">Reference proteome</keyword>
<feature type="signal peptide" evidence="1">
    <location>
        <begin position="1"/>
        <end position="20"/>
    </location>
</feature>
<dbReference type="AlphaFoldDB" id="A0A1M7P3L1"/>
<name>A0A1M7P3L1_9BURK</name>
<proteinExistence type="predicted"/>
<feature type="chain" id="PRO_5012545650" description="DUF3106 domain-containing protein" evidence="1">
    <location>
        <begin position="21"/>
        <end position="220"/>
    </location>
</feature>
<accession>A0A1M7P3L1</accession>
<evidence type="ECO:0000256" key="1">
    <source>
        <dbReference type="SAM" id="SignalP"/>
    </source>
</evidence>
<dbReference type="STRING" id="551987.SAMN05192549_104352"/>
<gene>
    <name evidence="2" type="ORF">SAMN05192549_104352</name>
</gene>